<sequence>MSKSTLAGNIFGSDVDVFVSEKQEIYMMVLAFRMNESWWSSDPIVRSRVIQRLNTLLSGLKDRIIVAKLYTSLRWDSDFLLWLAAKQPEILGEVKLDFNTVLMGLGSPSYSMLSLYEESPYLRPGMDLEDTLKGEPSKYFVAYPMSKDPEWYLLDFDERKNILAEHIGIARTHPESKGIRSYTTYSYGLGDQEFVVMYEVDSLAAWSHVTAKLREAKARKWIVNEEPIFVGVYAGDFSFLEFKDDGRTSTPII</sequence>
<dbReference type="Gene3D" id="3.30.70.1030">
    <property type="entry name" value="Apc35880, domain 1"/>
    <property type="match status" value="2"/>
</dbReference>
<gene>
    <name evidence="4" type="ORF">B9Q03_04340</name>
</gene>
<dbReference type="AlphaFoldDB" id="A0A2R6AYG4"/>
<dbReference type="EMBL" id="NEXE01000027">
    <property type="protein sequence ID" value="PSN91363.1"/>
    <property type="molecule type" value="Genomic_DNA"/>
</dbReference>
<dbReference type="InterPro" id="IPR011008">
    <property type="entry name" value="Dimeric_a/b-barrel"/>
</dbReference>
<keyword evidence="1" id="KW-0349">Heme</keyword>
<evidence type="ECO:0008006" key="6">
    <source>
        <dbReference type="Google" id="ProtNLM"/>
    </source>
</evidence>
<comment type="caution">
    <text evidence="4">The sequence shown here is derived from an EMBL/GenBank/DDBJ whole genome shotgun (WGS) entry which is preliminary data.</text>
</comment>
<evidence type="ECO:0000256" key="1">
    <source>
        <dbReference type="ARBA" id="ARBA00022617"/>
    </source>
</evidence>
<keyword evidence="3" id="KW-0408">Iron</keyword>
<proteinExistence type="predicted"/>
<name>A0A2R6AYG4_9ARCH</name>
<dbReference type="GO" id="GO:0016491">
    <property type="term" value="F:oxidoreductase activity"/>
    <property type="evidence" value="ECO:0007669"/>
    <property type="project" value="InterPro"/>
</dbReference>
<dbReference type="InterPro" id="IPR010644">
    <property type="entry name" value="ChdC/CLD"/>
</dbReference>
<reference evidence="4 5" key="1">
    <citation type="submission" date="2017-04" db="EMBL/GenBank/DDBJ databases">
        <title>Novel microbial lineages endemic to geothermal iron-oxide mats fill important gaps in the evolutionary history of Archaea.</title>
        <authorList>
            <person name="Jay Z.J."/>
            <person name="Beam J.P."/>
            <person name="Dlakic M."/>
            <person name="Rusch D.B."/>
            <person name="Kozubal M.A."/>
            <person name="Inskeep W.P."/>
        </authorList>
    </citation>
    <scope>NUCLEOTIDE SEQUENCE [LARGE SCALE GENOMIC DNA]</scope>
    <source>
        <strain evidence="4">OSP_D</strain>
    </source>
</reference>
<evidence type="ECO:0000313" key="4">
    <source>
        <dbReference type="EMBL" id="PSN91363.1"/>
    </source>
</evidence>
<dbReference type="GO" id="GO:0046872">
    <property type="term" value="F:metal ion binding"/>
    <property type="evidence" value="ECO:0007669"/>
    <property type="project" value="UniProtKB-KW"/>
</dbReference>
<dbReference type="Pfam" id="PF06778">
    <property type="entry name" value="Chlor_dismutase"/>
    <property type="match status" value="1"/>
</dbReference>
<dbReference type="SUPFAM" id="SSF54909">
    <property type="entry name" value="Dimeric alpha+beta barrel"/>
    <property type="match status" value="1"/>
</dbReference>
<evidence type="ECO:0000313" key="5">
    <source>
        <dbReference type="Proteomes" id="UP000240322"/>
    </source>
</evidence>
<keyword evidence="2" id="KW-0479">Metal-binding</keyword>
<dbReference type="GO" id="GO:0020037">
    <property type="term" value="F:heme binding"/>
    <property type="evidence" value="ECO:0007669"/>
    <property type="project" value="InterPro"/>
</dbReference>
<evidence type="ECO:0000256" key="3">
    <source>
        <dbReference type="ARBA" id="ARBA00023004"/>
    </source>
</evidence>
<organism evidence="4 5">
    <name type="scientific">Candidatus Marsarchaeota G2 archaeon OSP_D</name>
    <dbReference type="NCBI Taxonomy" id="1978157"/>
    <lineage>
        <taxon>Archaea</taxon>
        <taxon>Candidatus Marsarchaeota</taxon>
        <taxon>Candidatus Marsarchaeota group 2</taxon>
    </lineage>
</organism>
<dbReference type="Proteomes" id="UP000240322">
    <property type="component" value="Unassembled WGS sequence"/>
</dbReference>
<accession>A0A2R6AYG4</accession>
<dbReference type="PANTHER" id="PTHR36843:SF1">
    <property type="entry name" value="COPROHEME DECARBOXYLASE"/>
    <property type="match status" value="1"/>
</dbReference>
<evidence type="ECO:0000256" key="2">
    <source>
        <dbReference type="ARBA" id="ARBA00022723"/>
    </source>
</evidence>
<dbReference type="PANTHER" id="PTHR36843">
    <property type="entry name" value="HEME-DEPENDENT PEROXIDASE YWFI-RELATED"/>
    <property type="match status" value="1"/>
</dbReference>
<protein>
    <recommendedName>
        <fullName evidence="6">Chlorite dismutase</fullName>
    </recommendedName>
</protein>